<dbReference type="FunFam" id="1.10.10.200:FF:000004">
    <property type="entry name" value="Probable transcriptional regulatory protein BSBG_02618"/>
    <property type="match status" value="1"/>
</dbReference>
<dbReference type="Gene3D" id="1.10.10.200">
    <property type="match status" value="1"/>
</dbReference>
<dbReference type="InterPro" id="IPR029072">
    <property type="entry name" value="YebC-like"/>
</dbReference>
<dbReference type="Proteomes" id="UP000018872">
    <property type="component" value="Unassembled WGS sequence"/>
</dbReference>
<comment type="caution">
    <text evidence="9">The sequence shown here is derived from an EMBL/GenBank/DDBJ whole genome shotgun (WGS) entry which is preliminary data.</text>
</comment>
<dbReference type="HAMAP" id="MF_00693">
    <property type="entry name" value="Transcrip_reg_TACO1"/>
    <property type="match status" value="1"/>
</dbReference>
<dbReference type="EMBL" id="AYYC01000671">
    <property type="protein sequence ID" value="ETK04300.1"/>
    <property type="molecule type" value="Genomic_DNA"/>
</dbReference>
<evidence type="ECO:0000256" key="2">
    <source>
        <dbReference type="ARBA" id="ARBA00022490"/>
    </source>
</evidence>
<dbReference type="GO" id="GO:0006355">
    <property type="term" value="P:regulation of DNA-templated transcription"/>
    <property type="evidence" value="ECO:0007669"/>
    <property type="project" value="UniProtKB-UniRule"/>
</dbReference>
<dbReference type="Gene3D" id="3.30.70.980">
    <property type="match status" value="2"/>
</dbReference>
<evidence type="ECO:0000256" key="1">
    <source>
        <dbReference type="ARBA" id="ARBA00008724"/>
    </source>
</evidence>
<dbReference type="PANTHER" id="PTHR12532:SF6">
    <property type="entry name" value="TRANSCRIPTIONAL REGULATORY PROTEIN YEBC-RELATED"/>
    <property type="match status" value="1"/>
</dbReference>
<dbReference type="InterPro" id="IPR002876">
    <property type="entry name" value="Transcrip_reg_TACO1-like"/>
</dbReference>
<evidence type="ECO:0000259" key="7">
    <source>
        <dbReference type="Pfam" id="PF01709"/>
    </source>
</evidence>
<dbReference type="InterPro" id="IPR048300">
    <property type="entry name" value="TACO1_YebC-like_2nd/3rd_dom"/>
</dbReference>
<feature type="domain" description="TACO1/YebC-like second and third" evidence="7">
    <location>
        <begin position="79"/>
        <end position="235"/>
    </location>
</feature>
<organism evidence="9 10">
    <name type="scientific">Tannerella sp. oral taxon BU063 isolate Cell 5</name>
    <dbReference type="NCBI Taxonomy" id="1410950"/>
    <lineage>
        <taxon>Bacteria</taxon>
        <taxon>Pseudomonadati</taxon>
        <taxon>Bacteroidota</taxon>
        <taxon>Bacteroidia</taxon>
        <taxon>Bacteroidales</taxon>
        <taxon>Tannerellaceae</taxon>
        <taxon>Tannerella</taxon>
    </lineage>
</organism>
<dbReference type="Pfam" id="PF20772">
    <property type="entry name" value="TACO1_YebC_N"/>
    <property type="match status" value="1"/>
</dbReference>
<dbReference type="SUPFAM" id="SSF75625">
    <property type="entry name" value="YebC-like"/>
    <property type="match status" value="1"/>
</dbReference>
<evidence type="ECO:0000256" key="3">
    <source>
        <dbReference type="ARBA" id="ARBA00023015"/>
    </source>
</evidence>
<accession>W2CAY1</accession>
<keyword evidence="3 6" id="KW-0805">Transcription regulation</keyword>
<dbReference type="AlphaFoldDB" id="W2CAY1"/>
<dbReference type="InterPro" id="IPR049083">
    <property type="entry name" value="TACO1_YebC_N"/>
</dbReference>
<protein>
    <recommendedName>
        <fullName evidence="6">Probable transcriptional regulatory protein T229_09845</fullName>
    </recommendedName>
</protein>
<reference evidence="9 10" key="1">
    <citation type="submission" date="2013-11" db="EMBL/GenBank/DDBJ databases">
        <title>Single cell genomics of uncultured Tannerella BU063 (oral taxon 286).</title>
        <authorList>
            <person name="Beall C.J."/>
            <person name="Campbell A.G."/>
            <person name="Griffen A.L."/>
            <person name="Podar M."/>
            <person name="Leys E.J."/>
        </authorList>
    </citation>
    <scope>NUCLEOTIDE SEQUENCE [LARGE SCALE GENOMIC DNA]</scope>
    <source>
        <strain evidence="9">Cell 5</strain>
    </source>
</reference>
<evidence type="ECO:0000259" key="8">
    <source>
        <dbReference type="Pfam" id="PF20772"/>
    </source>
</evidence>
<sequence length="242" mass="27590">MGRAFEFRKARKFKRWGNMARVFTKLGKEITIAVKAGGPDPGSNPRLRVLMQTAKKENMPKDNVDRAIKRASSKDYTDYKEMNYEGYGPFGIAVFVETATDNTTRTVGNVRSYFNKAGGALGTTGSLEFLFDHKCVFHILKKDGVSLDDLELELIDYGVDELEEDEGEVILYGDFAQNAAIQKYLEENGYEITSSEFVRIPNDLKDVTPEQRETIDKLIERLEEDEDVQNVFHNMKESEEEE</sequence>
<evidence type="ECO:0000313" key="10">
    <source>
        <dbReference type="Proteomes" id="UP000018872"/>
    </source>
</evidence>
<evidence type="ECO:0000256" key="6">
    <source>
        <dbReference type="HAMAP-Rule" id="MF_00693"/>
    </source>
</evidence>
<comment type="similarity">
    <text evidence="1 6">Belongs to the TACO1 family.</text>
</comment>
<dbReference type="NCBIfam" id="NF009044">
    <property type="entry name" value="PRK12378.1"/>
    <property type="match status" value="1"/>
</dbReference>
<dbReference type="NCBIfam" id="TIGR01033">
    <property type="entry name" value="YebC/PmpR family DNA-binding transcriptional regulator"/>
    <property type="match status" value="1"/>
</dbReference>
<dbReference type="PATRIC" id="fig|1410950.3.peg.1424"/>
<evidence type="ECO:0000313" key="9">
    <source>
        <dbReference type="EMBL" id="ETK04300.1"/>
    </source>
</evidence>
<gene>
    <name evidence="9" type="ORF">T229_09845</name>
</gene>
<dbReference type="GO" id="GO:0003677">
    <property type="term" value="F:DNA binding"/>
    <property type="evidence" value="ECO:0007669"/>
    <property type="project" value="UniProtKB-UniRule"/>
</dbReference>
<proteinExistence type="inferred from homology"/>
<dbReference type="GO" id="GO:0005829">
    <property type="term" value="C:cytosol"/>
    <property type="evidence" value="ECO:0007669"/>
    <property type="project" value="TreeGrafter"/>
</dbReference>
<dbReference type="Pfam" id="PF01709">
    <property type="entry name" value="Transcrip_reg"/>
    <property type="match status" value="1"/>
</dbReference>
<dbReference type="PANTHER" id="PTHR12532">
    <property type="entry name" value="TRANSLATIONAL ACTIVATOR OF CYTOCHROME C OXIDASE 1"/>
    <property type="match status" value="1"/>
</dbReference>
<keyword evidence="2 6" id="KW-0963">Cytoplasm</keyword>
<keyword evidence="4 6" id="KW-0238">DNA-binding</keyword>
<dbReference type="InterPro" id="IPR017856">
    <property type="entry name" value="Integrase-like_N"/>
</dbReference>
<dbReference type="InterPro" id="IPR026564">
    <property type="entry name" value="Transcrip_reg_TACO1-like_dom3"/>
</dbReference>
<evidence type="ECO:0000256" key="5">
    <source>
        <dbReference type="ARBA" id="ARBA00023163"/>
    </source>
</evidence>
<keyword evidence="5 6" id="KW-0804">Transcription</keyword>
<name>W2CAY1_9BACT</name>
<comment type="subcellular location">
    <subcellularLocation>
        <location evidence="6">Cytoplasm</location>
    </subcellularLocation>
</comment>
<feature type="domain" description="TACO1/YebC-like N-terminal" evidence="8">
    <location>
        <begin position="4"/>
        <end position="73"/>
    </location>
</feature>
<evidence type="ECO:0000256" key="4">
    <source>
        <dbReference type="ARBA" id="ARBA00023125"/>
    </source>
</evidence>